<evidence type="ECO:0000313" key="1">
    <source>
        <dbReference type="EMBL" id="MFC6153233.1"/>
    </source>
</evidence>
<comment type="caution">
    <text evidence="1">The sequence shown here is derived from an EMBL/GenBank/DDBJ whole genome shotgun (WGS) entry which is preliminary data.</text>
</comment>
<dbReference type="Proteomes" id="UP001596098">
    <property type="component" value="Unassembled WGS sequence"/>
</dbReference>
<proteinExistence type="predicted"/>
<keyword evidence="2" id="KW-1185">Reference proteome</keyword>
<protein>
    <submittedName>
        <fullName evidence="1">Uncharacterized protein</fullName>
    </submittedName>
</protein>
<organism evidence="1 2">
    <name type="scientific">Nocardioides yefusunii</name>
    <dbReference type="NCBI Taxonomy" id="2500546"/>
    <lineage>
        <taxon>Bacteria</taxon>
        <taxon>Bacillati</taxon>
        <taxon>Actinomycetota</taxon>
        <taxon>Actinomycetes</taxon>
        <taxon>Propionibacteriales</taxon>
        <taxon>Nocardioidaceae</taxon>
        <taxon>Nocardioides</taxon>
    </lineage>
</organism>
<sequence>MFAWLMSIVAGAVAALLTVIIAVTALTGVDAGQGGGPKPGESTYGS</sequence>
<dbReference type="EMBL" id="JBHSQI010000003">
    <property type="protein sequence ID" value="MFC6153233.1"/>
    <property type="molecule type" value="Genomic_DNA"/>
</dbReference>
<gene>
    <name evidence="1" type="ORF">ACFPWU_06080</name>
</gene>
<reference evidence="2" key="1">
    <citation type="journal article" date="2019" name="Int. J. Syst. Evol. Microbiol.">
        <title>The Global Catalogue of Microorganisms (GCM) 10K type strain sequencing project: providing services to taxonomists for standard genome sequencing and annotation.</title>
        <authorList>
            <consortium name="The Broad Institute Genomics Platform"/>
            <consortium name="The Broad Institute Genome Sequencing Center for Infectious Disease"/>
            <person name="Wu L."/>
            <person name="Ma J."/>
        </authorList>
    </citation>
    <scope>NUCLEOTIDE SEQUENCE [LARGE SCALE GENOMIC DNA]</scope>
    <source>
        <strain evidence="2">DFY28</strain>
    </source>
</reference>
<name>A0ABW1QVD3_9ACTN</name>
<accession>A0ABW1QVD3</accession>
<evidence type="ECO:0000313" key="2">
    <source>
        <dbReference type="Proteomes" id="UP001596098"/>
    </source>
</evidence>
<dbReference type="RefSeq" id="WP_164878691.1">
    <property type="nucleotide sequence ID" value="NZ_CP034929.1"/>
</dbReference>